<accession>A0A382SFU4</accession>
<evidence type="ECO:0000313" key="1">
    <source>
        <dbReference type="EMBL" id="SVD08432.1"/>
    </source>
</evidence>
<proteinExistence type="predicted"/>
<organism evidence="1">
    <name type="scientific">marine metagenome</name>
    <dbReference type="NCBI Taxonomy" id="408172"/>
    <lineage>
        <taxon>unclassified sequences</taxon>
        <taxon>metagenomes</taxon>
        <taxon>ecological metagenomes</taxon>
    </lineage>
</organism>
<reference evidence="1" key="1">
    <citation type="submission" date="2018-05" db="EMBL/GenBank/DDBJ databases">
        <authorList>
            <person name="Lanie J.A."/>
            <person name="Ng W.-L."/>
            <person name="Kazmierczak K.M."/>
            <person name="Andrzejewski T.M."/>
            <person name="Davidsen T.M."/>
            <person name="Wayne K.J."/>
            <person name="Tettelin H."/>
            <person name="Glass J.I."/>
            <person name="Rusch D."/>
            <person name="Podicherti R."/>
            <person name="Tsui H.-C.T."/>
            <person name="Winkler M.E."/>
        </authorList>
    </citation>
    <scope>NUCLEOTIDE SEQUENCE</scope>
</reference>
<gene>
    <name evidence="1" type="ORF">METZ01_LOCUS361286</name>
</gene>
<sequence>MHGDFESLSYMISEGCVGFSDYSDEDLLAEWMGSELGFVEMIDLGEAPYSLLESDPLNQKERQAVVNE</sequence>
<protein>
    <submittedName>
        <fullName evidence="1">Uncharacterized protein</fullName>
    </submittedName>
</protein>
<dbReference type="EMBL" id="UINC01128583">
    <property type="protein sequence ID" value="SVD08432.1"/>
    <property type="molecule type" value="Genomic_DNA"/>
</dbReference>
<dbReference type="AlphaFoldDB" id="A0A382SFU4"/>
<name>A0A382SFU4_9ZZZZ</name>